<dbReference type="EMBL" id="CP021425">
    <property type="protein sequence ID" value="ARU59458.1"/>
    <property type="molecule type" value="Genomic_DNA"/>
</dbReference>
<protein>
    <submittedName>
        <fullName evidence="1">Membrane protein</fullName>
    </submittedName>
</protein>
<gene>
    <name evidence="1" type="ORF">OLMES_5478</name>
</gene>
<name>A0A1Y0IG21_9GAMM</name>
<accession>A0A1Y0IG21</accession>
<dbReference type="Gene3D" id="2.40.50.870">
    <property type="entry name" value="Protein of unknown function (DUF3299)"/>
    <property type="match status" value="1"/>
</dbReference>
<proteinExistence type="predicted"/>
<dbReference type="RefSeq" id="WP_198343151.1">
    <property type="nucleotide sequence ID" value="NZ_CP021425.1"/>
</dbReference>
<keyword evidence="2" id="KW-1185">Reference proteome</keyword>
<evidence type="ECO:0000313" key="2">
    <source>
        <dbReference type="Proteomes" id="UP000196027"/>
    </source>
</evidence>
<evidence type="ECO:0000313" key="1">
    <source>
        <dbReference type="EMBL" id="ARU59458.1"/>
    </source>
</evidence>
<dbReference type="KEGG" id="ome:OLMES_5478"/>
<reference evidence="1 2" key="1">
    <citation type="submission" date="2017-05" db="EMBL/GenBank/DDBJ databases">
        <title>Genomic insights into alkan degradation activity of Oleiphilus messinensis.</title>
        <authorList>
            <person name="Kozyavkin S.A."/>
            <person name="Slesarev A.I."/>
            <person name="Golyshin P.N."/>
            <person name="Korzhenkov A."/>
            <person name="Golyshina O.N."/>
            <person name="Toshchakov S.V."/>
        </authorList>
    </citation>
    <scope>NUCLEOTIDE SEQUENCE [LARGE SCALE GENOMIC DNA]</scope>
    <source>
        <strain evidence="1 2">ME102</strain>
    </source>
</reference>
<organism evidence="1 2">
    <name type="scientific">Oleiphilus messinensis</name>
    <dbReference type="NCBI Taxonomy" id="141451"/>
    <lineage>
        <taxon>Bacteria</taxon>
        <taxon>Pseudomonadati</taxon>
        <taxon>Pseudomonadota</taxon>
        <taxon>Gammaproteobacteria</taxon>
        <taxon>Oceanospirillales</taxon>
        <taxon>Oleiphilaceae</taxon>
        <taxon>Oleiphilus</taxon>
    </lineage>
</organism>
<dbReference type="AlphaFoldDB" id="A0A1Y0IG21"/>
<sequence>MPQYAKFTHIITAMGALKTSLIAGLFFISIMPLSVWSAEAKTISWEDLIPENAPQLAAPPSITHDSPVTVPPAQSEQIDVRPELNGKAIKLPGFIVPLEGDENRVTEFLLVPYFGACIHVPPPPANQIVHVKYPKGVPGELLYSPVWIEGPLSTSTVATELATSGYSMAAVEVTEYTE</sequence>
<dbReference type="Proteomes" id="UP000196027">
    <property type="component" value="Chromosome"/>
</dbReference>
<dbReference type="InterPro" id="IPR021727">
    <property type="entry name" value="DUF3299"/>
</dbReference>
<dbReference type="Pfam" id="PF11736">
    <property type="entry name" value="DUF3299"/>
    <property type="match status" value="1"/>
</dbReference>